<evidence type="ECO:0000256" key="4">
    <source>
        <dbReference type="ARBA" id="ARBA00022989"/>
    </source>
</evidence>
<keyword evidence="3" id="KW-0999">Mitochondrion inner membrane</keyword>
<evidence type="ECO:0000256" key="3">
    <source>
        <dbReference type="ARBA" id="ARBA00022792"/>
    </source>
</evidence>
<accession>A0A6G1KVK8</accession>
<dbReference type="Proteomes" id="UP000799436">
    <property type="component" value="Unassembled WGS sequence"/>
</dbReference>
<evidence type="ECO:0000313" key="7">
    <source>
        <dbReference type="EMBL" id="KAF2764299.1"/>
    </source>
</evidence>
<keyword evidence="4" id="KW-1133">Transmembrane helix</keyword>
<keyword evidence="2" id="KW-0812">Transmembrane</keyword>
<evidence type="ECO:0000256" key="2">
    <source>
        <dbReference type="ARBA" id="ARBA00022692"/>
    </source>
</evidence>
<sequence>MGDHTPDSSSIEEVYQPKDAVAGAIKATAVTGTAGLFAATIQNTLTRQNYGAFGTFTRFGGTFGVFAAMGGSYEFAKCASANLRQKDDAYNPAIGGFLAGNMLGLKFRSMPACLGYGAGLAAVLYVFSYTGGRLTGYKRDPDVDEVARKEYMRKNRRRPVEEIVNELGEGRGIYGPGYEERRAQRIKEVYGIDVPRSGSIAALPS</sequence>
<dbReference type="AlphaFoldDB" id="A0A6G1KVK8"/>
<dbReference type="GO" id="GO:0006120">
    <property type="term" value="P:mitochondrial electron transport, NADH to ubiquinone"/>
    <property type="evidence" value="ECO:0007669"/>
    <property type="project" value="InterPro"/>
</dbReference>
<dbReference type="InterPro" id="IPR039205">
    <property type="entry name" value="NDUFA11"/>
</dbReference>
<dbReference type="PANTHER" id="PTHR21382">
    <property type="entry name" value="NADH-UBIQUINONE OXIDOREDUCTASE SUBUNIT"/>
    <property type="match status" value="1"/>
</dbReference>
<reference evidence="7" key="1">
    <citation type="journal article" date="2020" name="Stud. Mycol.">
        <title>101 Dothideomycetes genomes: a test case for predicting lifestyles and emergence of pathogens.</title>
        <authorList>
            <person name="Haridas S."/>
            <person name="Albert R."/>
            <person name="Binder M."/>
            <person name="Bloem J."/>
            <person name="Labutti K."/>
            <person name="Salamov A."/>
            <person name="Andreopoulos B."/>
            <person name="Baker S."/>
            <person name="Barry K."/>
            <person name="Bills G."/>
            <person name="Bluhm B."/>
            <person name="Cannon C."/>
            <person name="Castanera R."/>
            <person name="Culley D."/>
            <person name="Daum C."/>
            <person name="Ezra D."/>
            <person name="Gonzalez J."/>
            <person name="Henrissat B."/>
            <person name="Kuo A."/>
            <person name="Liang C."/>
            <person name="Lipzen A."/>
            <person name="Lutzoni F."/>
            <person name="Magnuson J."/>
            <person name="Mondo S."/>
            <person name="Nolan M."/>
            <person name="Ohm R."/>
            <person name="Pangilinan J."/>
            <person name="Park H.-J."/>
            <person name="Ramirez L."/>
            <person name="Alfaro M."/>
            <person name="Sun H."/>
            <person name="Tritt A."/>
            <person name="Yoshinaga Y."/>
            <person name="Zwiers L.-H."/>
            <person name="Turgeon B."/>
            <person name="Goodwin S."/>
            <person name="Spatafora J."/>
            <person name="Crous P."/>
            <person name="Grigoriev I."/>
        </authorList>
    </citation>
    <scope>NUCLEOTIDE SEQUENCE</scope>
    <source>
        <strain evidence="7">CBS 116005</strain>
    </source>
</reference>
<evidence type="ECO:0000313" key="8">
    <source>
        <dbReference type="Proteomes" id="UP000799436"/>
    </source>
</evidence>
<evidence type="ECO:0000256" key="6">
    <source>
        <dbReference type="ARBA" id="ARBA00023136"/>
    </source>
</evidence>
<protein>
    <recommendedName>
        <fullName evidence="9">NADH-ubiquinone oxidoreductase 213 kDa subunit</fullName>
    </recommendedName>
</protein>
<keyword evidence="5" id="KW-0496">Mitochondrion</keyword>
<keyword evidence="6" id="KW-0472">Membrane</keyword>
<gene>
    <name evidence="7" type="ORF">EJ03DRAFT_302255</name>
</gene>
<dbReference type="GO" id="GO:0045271">
    <property type="term" value="C:respiratory chain complex I"/>
    <property type="evidence" value="ECO:0007669"/>
    <property type="project" value="InterPro"/>
</dbReference>
<evidence type="ECO:0000256" key="1">
    <source>
        <dbReference type="ARBA" id="ARBA00004448"/>
    </source>
</evidence>
<keyword evidence="8" id="KW-1185">Reference proteome</keyword>
<proteinExistence type="predicted"/>
<name>A0A6G1KVK8_9PEZI</name>
<organism evidence="7 8">
    <name type="scientific">Teratosphaeria nubilosa</name>
    <dbReference type="NCBI Taxonomy" id="161662"/>
    <lineage>
        <taxon>Eukaryota</taxon>
        <taxon>Fungi</taxon>
        <taxon>Dikarya</taxon>
        <taxon>Ascomycota</taxon>
        <taxon>Pezizomycotina</taxon>
        <taxon>Dothideomycetes</taxon>
        <taxon>Dothideomycetidae</taxon>
        <taxon>Mycosphaerellales</taxon>
        <taxon>Teratosphaeriaceae</taxon>
        <taxon>Teratosphaeria</taxon>
    </lineage>
</organism>
<evidence type="ECO:0000256" key="5">
    <source>
        <dbReference type="ARBA" id="ARBA00023128"/>
    </source>
</evidence>
<dbReference type="GO" id="GO:0005743">
    <property type="term" value="C:mitochondrial inner membrane"/>
    <property type="evidence" value="ECO:0007669"/>
    <property type="project" value="UniProtKB-SubCell"/>
</dbReference>
<dbReference type="OrthoDB" id="1913277at2759"/>
<dbReference type="PANTHER" id="PTHR21382:SF1">
    <property type="entry name" value="NADH DEHYDROGENASE [UBIQUINONE] 1 ALPHA SUBCOMPLEX SUBUNIT 11"/>
    <property type="match status" value="1"/>
</dbReference>
<dbReference type="Pfam" id="PF02466">
    <property type="entry name" value="Tim17"/>
    <property type="match status" value="1"/>
</dbReference>
<comment type="subcellular location">
    <subcellularLocation>
        <location evidence="1">Mitochondrion inner membrane</location>
        <topology evidence="1">Multi-pass membrane protein</topology>
    </subcellularLocation>
</comment>
<evidence type="ECO:0008006" key="9">
    <source>
        <dbReference type="Google" id="ProtNLM"/>
    </source>
</evidence>
<dbReference type="EMBL" id="ML995930">
    <property type="protein sequence ID" value="KAF2764299.1"/>
    <property type="molecule type" value="Genomic_DNA"/>
</dbReference>